<evidence type="ECO:0000313" key="5">
    <source>
        <dbReference type="EnsemblProtists" id="EOD13556"/>
    </source>
</evidence>
<dbReference type="GO" id="GO:0008234">
    <property type="term" value="F:cysteine-type peptidase activity"/>
    <property type="evidence" value="ECO:0007669"/>
    <property type="project" value="InterPro"/>
</dbReference>
<dbReference type="PROSITE" id="PS00639">
    <property type="entry name" value="THIOL_PROTEASE_HIS"/>
    <property type="match status" value="1"/>
</dbReference>
<evidence type="ECO:0000256" key="2">
    <source>
        <dbReference type="ARBA" id="ARBA00023157"/>
    </source>
</evidence>
<dbReference type="PANTHER" id="PTHR12411">
    <property type="entry name" value="CYSTEINE PROTEASE FAMILY C1-RELATED"/>
    <property type="match status" value="1"/>
</dbReference>
<sequence length="311" mass="34265">MLYFLISPLAYSPPEPADVDAQWRSWQLQHRKNYASEADIAARRLTWLESRELVEEQNARPDSWTAELNEFADLTWPEFQAKRLMAPQNCSATHVASWSFDASAKLPEALDWRQKILAPWPVKNQAHCGSCWTFSTVGSMEAHVYLKYGAMKNLSEQQLVDCAGAFHNHGCNGGLPSQAFEYIHFAGTLDTPSRRVSAINNITAYDEAALLAAVGSRGPVSIAFQVSADFRFYKKGVYDGVCKASPSDVNHAVVAVGYGVSPADGGREGGKPFFIVRNSWGPTWGEEGYFRIARGENKCGLADCASFPSIA</sequence>
<dbReference type="CDD" id="cd02248">
    <property type="entry name" value="Peptidase_C1A"/>
    <property type="match status" value="1"/>
</dbReference>
<proteinExistence type="inferred from homology"/>
<dbReference type="SMART" id="SM00645">
    <property type="entry name" value="Pept_C1"/>
    <property type="match status" value="1"/>
</dbReference>
<evidence type="ECO:0000256" key="1">
    <source>
        <dbReference type="ARBA" id="ARBA00008455"/>
    </source>
</evidence>
<keyword evidence="6" id="KW-1185">Reference proteome</keyword>
<dbReference type="InterPro" id="IPR000169">
    <property type="entry name" value="Pept_cys_AS"/>
</dbReference>
<dbReference type="FunFam" id="3.90.70.10:FF:000332">
    <property type="entry name" value="Cathepsin L1"/>
    <property type="match status" value="1"/>
</dbReference>
<dbReference type="OMA" id="HGCHFFN"/>
<keyword evidence="2" id="KW-1015">Disulfide bond</keyword>
<dbReference type="PROSITE" id="PS00139">
    <property type="entry name" value="THIOL_PROTEASE_CYS"/>
    <property type="match status" value="1"/>
</dbReference>
<dbReference type="SMART" id="SM00848">
    <property type="entry name" value="Inhibitor_I29"/>
    <property type="match status" value="1"/>
</dbReference>
<comment type="similarity">
    <text evidence="1">Belongs to the peptidase C1 family.</text>
</comment>
<dbReference type="SUPFAM" id="SSF54001">
    <property type="entry name" value="Cysteine proteinases"/>
    <property type="match status" value="1"/>
</dbReference>
<dbReference type="GeneID" id="17259733"/>
<dbReference type="Pfam" id="PF00112">
    <property type="entry name" value="Peptidase_C1"/>
    <property type="match status" value="2"/>
</dbReference>
<evidence type="ECO:0000313" key="6">
    <source>
        <dbReference type="Proteomes" id="UP000013827"/>
    </source>
</evidence>
<dbReference type="InterPro" id="IPR000668">
    <property type="entry name" value="Peptidase_C1A_C"/>
</dbReference>
<dbReference type="InterPro" id="IPR013128">
    <property type="entry name" value="Peptidase_C1A"/>
</dbReference>
<evidence type="ECO:0000259" key="4">
    <source>
        <dbReference type="SMART" id="SM00848"/>
    </source>
</evidence>
<dbReference type="eggNOG" id="KOG1543">
    <property type="taxonomic scope" value="Eukaryota"/>
</dbReference>
<dbReference type="Gene3D" id="3.90.70.10">
    <property type="entry name" value="Cysteine proteinases"/>
    <property type="match status" value="1"/>
</dbReference>
<dbReference type="InterPro" id="IPR013201">
    <property type="entry name" value="Prot_inhib_I29"/>
</dbReference>
<dbReference type="STRING" id="2903.R1DS37"/>
<evidence type="ECO:0008006" key="7">
    <source>
        <dbReference type="Google" id="ProtNLM"/>
    </source>
</evidence>
<organism evidence="5 6">
    <name type="scientific">Emiliania huxleyi (strain CCMP1516)</name>
    <dbReference type="NCBI Taxonomy" id="280463"/>
    <lineage>
        <taxon>Eukaryota</taxon>
        <taxon>Haptista</taxon>
        <taxon>Haptophyta</taxon>
        <taxon>Prymnesiophyceae</taxon>
        <taxon>Isochrysidales</taxon>
        <taxon>Noelaerhabdaceae</taxon>
        <taxon>Emiliania</taxon>
    </lineage>
</organism>
<feature type="domain" description="Peptidase C1A papain C-terminal" evidence="3">
    <location>
        <begin position="106"/>
        <end position="309"/>
    </location>
</feature>
<reference evidence="6" key="1">
    <citation type="journal article" date="2013" name="Nature">
        <title>Pan genome of the phytoplankton Emiliania underpins its global distribution.</title>
        <authorList>
            <person name="Read B.A."/>
            <person name="Kegel J."/>
            <person name="Klute M.J."/>
            <person name="Kuo A."/>
            <person name="Lefebvre S.C."/>
            <person name="Maumus F."/>
            <person name="Mayer C."/>
            <person name="Miller J."/>
            <person name="Monier A."/>
            <person name="Salamov A."/>
            <person name="Young J."/>
            <person name="Aguilar M."/>
            <person name="Claverie J.M."/>
            <person name="Frickenhaus S."/>
            <person name="Gonzalez K."/>
            <person name="Herman E.K."/>
            <person name="Lin Y.C."/>
            <person name="Napier J."/>
            <person name="Ogata H."/>
            <person name="Sarno A.F."/>
            <person name="Shmutz J."/>
            <person name="Schroeder D."/>
            <person name="de Vargas C."/>
            <person name="Verret F."/>
            <person name="von Dassow P."/>
            <person name="Valentin K."/>
            <person name="Van de Peer Y."/>
            <person name="Wheeler G."/>
            <person name="Dacks J.B."/>
            <person name="Delwiche C.F."/>
            <person name="Dyhrman S.T."/>
            <person name="Glockner G."/>
            <person name="John U."/>
            <person name="Richards T."/>
            <person name="Worden A.Z."/>
            <person name="Zhang X."/>
            <person name="Grigoriev I.V."/>
            <person name="Allen A.E."/>
            <person name="Bidle K."/>
            <person name="Borodovsky M."/>
            <person name="Bowler C."/>
            <person name="Brownlee C."/>
            <person name="Cock J.M."/>
            <person name="Elias M."/>
            <person name="Gladyshev V.N."/>
            <person name="Groth M."/>
            <person name="Guda C."/>
            <person name="Hadaegh A."/>
            <person name="Iglesias-Rodriguez M.D."/>
            <person name="Jenkins J."/>
            <person name="Jones B.M."/>
            <person name="Lawson T."/>
            <person name="Leese F."/>
            <person name="Lindquist E."/>
            <person name="Lobanov A."/>
            <person name="Lomsadze A."/>
            <person name="Malik S.B."/>
            <person name="Marsh M.E."/>
            <person name="Mackinder L."/>
            <person name="Mock T."/>
            <person name="Mueller-Roeber B."/>
            <person name="Pagarete A."/>
            <person name="Parker M."/>
            <person name="Probert I."/>
            <person name="Quesneville H."/>
            <person name="Raines C."/>
            <person name="Rensing S.A."/>
            <person name="Riano-Pachon D.M."/>
            <person name="Richier S."/>
            <person name="Rokitta S."/>
            <person name="Shiraiwa Y."/>
            <person name="Soanes D.M."/>
            <person name="van der Giezen M."/>
            <person name="Wahlund T.M."/>
            <person name="Williams B."/>
            <person name="Wilson W."/>
            <person name="Wolfe G."/>
            <person name="Wurch L.L."/>
        </authorList>
    </citation>
    <scope>NUCLEOTIDE SEQUENCE</scope>
</reference>
<dbReference type="EnsemblProtists" id="EOD13556">
    <property type="protein sequence ID" value="EOD13556"/>
    <property type="gene ID" value="EMIHUDRAFT_464692"/>
</dbReference>
<dbReference type="Proteomes" id="UP000013827">
    <property type="component" value="Unassembled WGS sequence"/>
</dbReference>
<feature type="domain" description="Cathepsin propeptide inhibitor" evidence="4">
    <location>
        <begin position="23"/>
        <end position="79"/>
    </location>
</feature>
<dbReference type="KEGG" id="ehx:EMIHUDRAFT_464692"/>
<dbReference type="AlphaFoldDB" id="A0A0D3IQM1"/>
<protein>
    <recommendedName>
        <fullName evidence="7">Peptidase C1A papain C-terminal domain-containing protein</fullName>
    </recommendedName>
</protein>
<name>A0A0D3IQM1_EMIH1</name>
<dbReference type="InterPro" id="IPR025660">
    <property type="entry name" value="Pept_his_AS"/>
</dbReference>
<dbReference type="Pfam" id="PF08246">
    <property type="entry name" value="Inhibitor_I29"/>
    <property type="match status" value="1"/>
</dbReference>
<evidence type="ECO:0000259" key="3">
    <source>
        <dbReference type="SMART" id="SM00645"/>
    </source>
</evidence>
<dbReference type="PRINTS" id="PR00705">
    <property type="entry name" value="PAPAIN"/>
</dbReference>
<dbReference type="RefSeq" id="XP_005765985.1">
    <property type="nucleotide sequence ID" value="XM_005765928.1"/>
</dbReference>
<dbReference type="InterPro" id="IPR038765">
    <property type="entry name" value="Papain-like_cys_pep_sf"/>
</dbReference>
<dbReference type="PaxDb" id="2903-EOD13556"/>
<accession>A0A0D3IQM1</accession>
<dbReference type="InterPro" id="IPR039417">
    <property type="entry name" value="Peptidase_C1A_papain-like"/>
</dbReference>
<reference evidence="5" key="2">
    <citation type="submission" date="2024-10" db="UniProtKB">
        <authorList>
            <consortium name="EnsemblProtists"/>
        </authorList>
    </citation>
    <scope>IDENTIFICATION</scope>
</reference>
<dbReference type="GO" id="GO:0006508">
    <property type="term" value="P:proteolysis"/>
    <property type="evidence" value="ECO:0007669"/>
    <property type="project" value="InterPro"/>
</dbReference>
<dbReference type="HOGENOM" id="CLU_012184_1_1_1"/>